<dbReference type="Gene3D" id="2.40.30.60">
    <property type="entry name" value="RimM"/>
    <property type="match status" value="1"/>
</dbReference>
<evidence type="ECO:0000259" key="8">
    <source>
        <dbReference type="Pfam" id="PF24986"/>
    </source>
</evidence>
<protein>
    <recommendedName>
        <fullName evidence="5">Ribosome maturation factor RimM</fullName>
    </recommendedName>
</protein>
<dbReference type="Proteomes" id="UP001320831">
    <property type="component" value="Unassembled WGS sequence"/>
</dbReference>
<evidence type="ECO:0000256" key="1">
    <source>
        <dbReference type="ARBA" id="ARBA00022490"/>
    </source>
</evidence>
<dbReference type="Pfam" id="PF24986">
    <property type="entry name" value="PRC_RimM"/>
    <property type="match status" value="1"/>
</dbReference>
<reference evidence="9 10" key="1">
    <citation type="submission" date="2022-09" db="EMBL/GenBank/DDBJ databases">
        <title>Chelativorans salina sp. nov., a novel slightly halophilic bacterium isolated from a saline lake sediment enrichment.</title>
        <authorList>
            <person name="Gao L."/>
            <person name="Fang B.-Z."/>
            <person name="Li W.-J."/>
        </authorList>
    </citation>
    <scope>NUCLEOTIDE SEQUENCE [LARGE SCALE GENOMIC DNA]</scope>
    <source>
        <strain evidence="9 10">EGI FJ00035</strain>
    </source>
</reference>
<feature type="domain" description="RimM N-terminal" evidence="7">
    <location>
        <begin position="10"/>
        <end position="87"/>
    </location>
</feature>
<comment type="caution">
    <text evidence="9">The sequence shown here is derived from an EMBL/GenBank/DDBJ whole genome shotgun (WGS) entry which is preliminary data.</text>
</comment>
<evidence type="ECO:0000256" key="3">
    <source>
        <dbReference type="ARBA" id="ARBA00022552"/>
    </source>
</evidence>
<dbReference type="SUPFAM" id="SSF50346">
    <property type="entry name" value="PRC-barrel domain"/>
    <property type="match status" value="1"/>
</dbReference>
<evidence type="ECO:0000259" key="7">
    <source>
        <dbReference type="Pfam" id="PF01782"/>
    </source>
</evidence>
<evidence type="ECO:0000256" key="4">
    <source>
        <dbReference type="ARBA" id="ARBA00023186"/>
    </source>
</evidence>
<dbReference type="InterPro" id="IPR011033">
    <property type="entry name" value="PRC_barrel-like_sf"/>
</dbReference>
<dbReference type="InterPro" id="IPR002676">
    <property type="entry name" value="RimM_N"/>
</dbReference>
<dbReference type="Pfam" id="PF01782">
    <property type="entry name" value="RimM"/>
    <property type="match status" value="1"/>
</dbReference>
<keyword evidence="4 5" id="KW-0143">Chaperone</keyword>
<dbReference type="NCBIfam" id="TIGR02273">
    <property type="entry name" value="16S_RimM"/>
    <property type="match status" value="1"/>
</dbReference>
<feature type="compositionally biased region" description="Basic and acidic residues" evidence="6">
    <location>
        <begin position="170"/>
        <end position="185"/>
    </location>
</feature>
<dbReference type="InterPro" id="IPR056792">
    <property type="entry name" value="PRC_RimM"/>
</dbReference>
<proteinExistence type="inferred from homology"/>
<dbReference type="HAMAP" id="MF_00014">
    <property type="entry name" value="Ribosome_mat_RimM"/>
    <property type="match status" value="1"/>
</dbReference>
<evidence type="ECO:0000256" key="5">
    <source>
        <dbReference type="HAMAP-Rule" id="MF_00014"/>
    </source>
</evidence>
<keyword evidence="2 5" id="KW-0690">Ribosome biogenesis</keyword>
<evidence type="ECO:0000256" key="2">
    <source>
        <dbReference type="ARBA" id="ARBA00022517"/>
    </source>
</evidence>
<comment type="function">
    <text evidence="5">An accessory protein needed during the final step in the assembly of 30S ribosomal subunit, possibly for assembly of the head region. Essential for efficient processing of 16S rRNA. May be needed both before and after RbfA during the maturation of 16S rRNA. It has affinity for free ribosomal 30S subunits but not for 70S ribosomes.</text>
</comment>
<comment type="domain">
    <text evidence="5">The PRC barrel domain binds ribosomal protein uS19.</text>
</comment>
<keyword evidence="10" id="KW-1185">Reference proteome</keyword>
<dbReference type="PANTHER" id="PTHR33692">
    <property type="entry name" value="RIBOSOME MATURATION FACTOR RIMM"/>
    <property type="match status" value="1"/>
</dbReference>
<evidence type="ECO:0000256" key="6">
    <source>
        <dbReference type="SAM" id="MobiDB-lite"/>
    </source>
</evidence>
<dbReference type="SUPFAM" id="SSF50447">
    <property type="entry name" value="Translation proteins"/>
    <property type="match status" value="1"/>
</dbReference>
<feature type="domain" description="Ribosome maturation factor RimM PRC barrel" evidence="8">
    <location>
        <begin position="101"/>
        <end position="163"/>
    </location>
</feature>
<comment type="subcellular location">
    <subcellularLocation>
        <location evidence="5">Cytoplasm</location>
    </subcellularLocation>
</comment>
<keyword evidence="1 5" id="KW-0963">Cytoplasm</keyword>
<gene>
    <name evidence="5 9" type="primary">rimM</name>
    <name evidence="9" type="ORF">N5A92_15430</name>
</gene>
<feature type="region of interest" description="Disordered" evidence="6">
    <location>
        <begin position="167"/>
        <end position="197"/>
    </location>
</feature>
<sequence length="197" mass="21139">MTKPRNPVQLGVVGAAHGIRGELRVKPFTDDPMALGHYGPLFTADGRALTVTSVRPAKDVVIVRFGDVTDRDTAEALTGEALFVDRSALPEELEEEEFYHADLVGLPVFDETREVVGKVVAIHNFGASDILEIRPDAGPTLMVPFTHEAVPRVDIAEGIVHLDSAAAGLDHQKATDEDAHPDPKARPRGPKSAGGNR</sequence>
<name>A0ABT2LPE8_9HYPH</name>
<dbReference type="Gene3D" id="2.30.30.240">
    <property type="entry name" value="PRC-barrel domain"/>
    <property type="match status" value="1"/>
</dbReference>
<evidence type="ECO:0000313" key="9">
    <source>
        <dbReference type="EMBL" id="MCT7376425.1"/>
    </source>
</evidence>
<dbReference type="EMBL" id="JAOCZP010000004">
    <property type="protein sequence ID" value="MCT7376425.1"/>
    <property type="molecule type" value="Genomic_DNA"/>
</dbReference>
<dbReference type="InterPro" id="IPR036976">
    <property type="entry name" value="RimM_N_sf"/>
</dbReference>
<dbReference type="PANTHER" id="PTHR33692:SF1">
    <property type="entry name" value="RIBOSOME MATURATION FACTOR RIMM"/>
    <property type="match status" value="1"/>
</dbReference>
<comment type="similarity">
    <text evidence="5">Belongs to the RimM family.</text>
</comment>
<accession>A0ABT2LPE8</accession>
<evidence type="ECO:0000313" key="10">
    <source>
        <dbReference type="Proteomes" id="UP001320831"/>
    </source>
</evidence>
<dbReference type="RefSeq" id="WP_260904351.1">
    <property type="nucleotide sequence ID" value="NZ_JAOCZP010000004.1"/>
</dbReference>
<dbReference type="InterPro" id="IPR009000">
    <property type="entry name" value="Transl_B-barrel_sf"/>
</dbReference>
<dbReference type="InterPro" id="IPR011961">
    <property type="entry name" value="RimM"/>
</dbReference>
<comment type="subunit">
    <text evidence="5">Binds ribosomal protein uS19.</text>
</comment>
<organism evidence="9 10">
    <name type="scientific">Chelativorans salis</name>
    <dbReference type="NCBI Taxonomy" id="2978478"/>
    <lineage>
        <taxon>Bacteria</taxon>
        <taxon>Pseudomonadati</taxon>
        <taxon>Pseudomonadota</taxon>
        <taxon>Alphaproteobacteria</taxon>
        <taxon>Hyphomicrobiales</taxon>
        <taxon>Phyllobacteriaceae</taxon>
        <taxon>Chelativorans</taxon>
    </lineage>
</organism>
<keyword evidence="3 5" id="KW-0698">rRNA processing</keyword>